<dbReference type="Proteomes" id="UP001194696">
    <property type="component" value="Unassembled WGS sequence"/>
</dbReference>
<dbReference type="Gene3D" id="3.80.10.10">
    <property type="entry name" value="Ribonuclease Inhibitor"/>
    <property type="match status" value="1"/>
</dbReference>
<accession>A0ABQ7JQA3</accession>
<dbReference type="InterPro" id="IPR001810">
    <property type="entry name" value="F-box_dom"/>
</dbReference>
<dbReference type="EMBL" id="JAAAIM010000986">
    <property type="protein sequence ID" value="KAG0282885.1"/>
    <property type="molecule type" value="Genomic_DNA"/>
</dbReference>
<sequence length="152" mass="18080">MSYSYLSFFYSFPFIRTPSSYTNSRIVLALPELLQLIGRHIQRSDLLSCIKFCRAWNEILIPELWRTVDTPWKPWSRVCNESRLLTGPREEIEQWFRTAFEQHGHQIRNLKGPWNSAFEAAFLAQDCKNLKTLHVTFVAYHALWTLQFDHQD</sequence>
<organism evidence="2 3">
    <name type="scientific">Linnemannia gamsii</name>
    <dbReference type="NCBI Taxonomy" id="64522"/>
    <lineage>
        <taxon>Eukaryota</taxon>
        <taxon>Fungi</taxon>
        <taxon>Fungi incertae sedis</taxon>
        <taxon>Mucoromycota</taxon>
        <taxon>Mortierellomycotina</taxon>
        <taxon>Mortierellomycetes</taxon>
        <taxon>Mortierellales</taxon>
        <taxon>Mortierellaceae</taxon>
        <taxon>Linnemannia</taxon>
    </lineage>
</organism>
<keyword evidence="3" id="KW-1185">Reference proteome</keyword>
<feature type="domain" description="F-box" evidence="1">
    <location>
        <begin position="31"/>
        <end position="69"/>
    </location>
</feature>
<proteinExistence type="predicted"/>
<evidence type="ECO:0000313" key="2">
    <source>
        <dbReference type="EMBL" id="KAG0282885.1"/>
    </source>
</evidence>
<reference evidence="2 3" key="1">
    <citation type="journal article" date="2020" name="Fungal Divers.">
        <title>Resolving the Mortierellaceae phylogeny through synthesis of multi-gene phylogenetics and phylogenomics.</title>
        <authorList>
            <person name="Vandepol N."/>
            <person name="Liber J."/>
            <person name="Desiro A."/>
            <person name="Na H."/>
            <person name="Kennedy M."/>
            <person name="Barry K."/>
            <person name="Grigoriev I.V."/>
            <person name="Miller A.N."/>
            <person name="O'Donnell K."/>
            <person name="Stajich J.E."/>
            <person name="Bonito G."/>
        </authorList>
    </citation>
    <scope>NUCLEOTIDE SEQUENCE [LARGE SCALE GENOMIC DNA]</scope>
    <source>
        <strain evidence="2 3">AD045</strain>
    </source>
</reference>
<comment type="caution">
    <text evidence="2">The sequence shown here is derived from an EMBL/GenBank/DDBJ whole genome shotgun (WGS) entry which is preliminary data.</text>
</comment>
<dbReference type="Pfam" id="PF12937">
    <property type="entry name" value="F-box-like"/>
    <property type="match status" value="1"/>
</dbReference>
<protein>
    <recommendedName>
        <fullName evidence="1">F-box domain-containing protein</fullName>
    </recommendedName>
</protein>
<gene>
    <name evidence="2" type="ORF">BGZ96_012737</name>
</gene>
<dbReference type="InterPro" id="IPR032675">
    <property type="entry name" value="LRR_dom_sf"/>
</dbReference>
<evidence type="ECO:0000313" key="3">
    <source>
        <dbReference type="Proteomes" id="UP001194696"/>
    </source>
</evidence>
<name>A0ABQ7JQA3_9FUNG</name>
<evidence type="ECO:0000259" key="1">
    <source>
        <dbReference type="Pfam" id="PF12937"/>
    </source>
</evidence>